<dbReference type="InterPro" id="IPR050275">
    <property type="entry name" value="PGM_Phosphatase"/>
</dbReference>
<accession>A0A6J7H6S2</accession>
<dbReference type="AlphaFoldDB" id="A0A6J7H6S2"/>
<evidence type="ECO:0000313" key="1">
    <source>
        <dbReference type="EMBL" id="CAB4916717.1"/>
    </source>
</evidence>
<organism evidence="1">
    <name type="scientific">freshwater metagenome</name>
    <dbReference type="NCBI Taxonomy" id="449393"/>
    <lineage>
        <taxon>unclassified sequences</taxon>
        <taxon>metagenomes</taxon>
        <taxon>ecological metagenomes</taxon>
    </lineage>
</organism>
<name>A0A6J7H6S2_9ZZZZ</name>
<proteinExistence type="predicted"/>
<dbReference type="InterPro" id="IPR029033">
    <property type="entry name" value="His_PPase_superfam"/>
</dbReference>
<dbReference type="SUPFAM" id="SSF53254">
    <property type="entry name" value="Phosphoglycerate mutase-like"/>
    <property type="match status" value="1"/>
</dbReference>
<dbReference type="Pfam" id="PF00300">
    <property type="entry name" value="His_Phos_1"/>
    <property type="match status" value="1"/>
</dbReference>
<dbReference type="CDD" id="cd07067">
    <property type="entry name" value="HP_PGM_like"/>
    <property type="match status" value="1"/>
</dbReference>
<dbReference type="GO" id="GO:0005737">
    <property type="term" value="C:cytoplasm"/>
    <property type="evidence" value="ECO:0007669"/>
    <property type="project" value="TreeGrafter"/>
</dbReference>
<dbReference type="GO" id="GO:0016791">
    <property type="term" value="F:phosphatase activity"/>
    <property type="evidence" value="ECO:0007669"/>
    <property type="project" value="TreeGrafter"/>
</dbReference>
<reference evidence="1" key="1">
    <citation type="submission" date="2020-05" db="EMBL/GenBank/DDBJ databases">
        <authorList>
            <person name="Chiriac C."/>
            <person name="Salcher M."/>
            <person name="Ghai R."/>
            <person name="Kavagutti S V."/>
        </authorList>
    </citation>
    <scope>NUCLEOTIDE SEQUENCE</scope>
</reference>
<dbReference type="PANTHER" id="PTHR48100:SF59">
    <property type="entry name" value="ADENOSYLCOBALAMIN_ALPHA-RIBAZOLE PHOSPHATASE"/>
    <property type="match status" value="1"/>
</dbReference>
<protein>
    <submittedName>
        <fullName evidence="1">Unannotated protein</fullName>
    </submittedName>
</protein>
<gene>
    <name evidence="1" type="ORF">UFOPK3543_01857</name>
</gene>
<dbReference type="InterPro" id="IPR013078">
    <property type="entry name" value="His_Pase_superF_clade-1"/>
</dbReference>
<sequence>MTCTGLSPLGVRQAVALRDRFAREGRLRVDALLASTLPRAYETADLLAPAIDAAVTERDPALVEHRPGEADGIAFADYASRFGAFDLRTHPDRPLAPGGESLNDFHHRIVAAFEGIEQRFAGGTVLVVCHGGVIDVMFREYLGVGMHAPFDLWTLNTSITEFAQGPARWMLRRYNDTAHLAGLPEKTVG</sequence>
<dbReference type="Gene3D" id="3.40.50.1240">
    <property type="entry name" value="Phosphoglycerate mutase-like"/>
    <property type="match status" value="1"/>
</dbReference>
<dbReference type="PANTHER" id="PTHR48100">
    <property type="entry name" value="BROAD-SPECIFICITY PHOSPHATASE YOR283W-RELATED"/>
    <property type="match status" value="1"/>
</dbReference>
<dbReference type="EMBL" id="CAFBMH010000073">
    <property type="protein sequence ID" value="CAB4916717.1"/>
    <property type="molecule type" value="Genomic_DNA"/>
</dbReference>